<dbReference type="Pfam" id="PF14528">
    <property type="entry name" value="LAGLIDADG_3"/>
    <property type="match status" value="2"/>
</dbReference>
<dbReference type="PRINTS" id="PR00379">
    <property type="entry name" value="INTEIN"/>
</dbReference>
<dbReference type="InterPro" id="IPR027434">
    <property type="entry name" value="Homing_endonucl"/>
</dbReference>
<dbReference type="GO" id="GO:0016539">
    <property type="term" value="P:intein-mediated protein splicing"/>
    <property type="evidence" value="ECO:0007669"/>
    <property type="project" value="InterPro"/>
</dbReference>
<accession>A0A1G2PHY9</accession>
<evidence type="ECO:0000259" key="1">
    <source>
        <dbReference type="PROSITE" id="PS50819"/>
    </source>
</evidence>
<dbReference type="InterPro" id="IPR004860">
    <property type="entry name" value="LAGLIDADG_dom"/>
</dbReference>
<dbReference type="Proteomes" id="UP000178869">
    <property type="component" value="Unassembled WGS sequence"/>
</dbReference>
<evidence type="ECO:0000313" key="2">
    <source>
        <dbReference type="EMBL" id="OHA47379.1"/>
    </source>
</evidence>
<evidence type="ECO:0000313" key="3">
    <source>
        <dbReference type="Proteomes" id="UP000178869"/>
    </source>
</evidence>
<proteinExistence type="predicted"/>
<organism evidence="2 3">
    <name type="scientific">Candidatus Terrybacteria bacterium RIFCSPHIGHO2_01_FULL_43_35</name>
    <dbReference type="NCBI Taxonomy" id="1802361"/>
    <lineage>
        <taxon>Bacteria</taxon>
        <taxon>Candidatus Terryibacteriota</taxon>
    </lineage>
</organism>
<sequence length="226" mass="26650">MPIFKNKNENFFKKWTPEMAYVLGYFCADGSMFVNPRGGHFTAFYSNDRQLLEFVRTVLAAEHKISKKKKNDRRKHTSYFLQFGSKKMYYDLIRLGLVPRKSQRLILPPVPSVYFAAFVRGYFDGDGNIVYGFYRRSNRAKPARILAVRFTCGSKYFLEAFAKRIHKEIGISGSFFFQSRAWRLGYSNRPAYKLLNYMYGDHRDNFPILPRKYNKFLEAKKVLVNL</sequence>
<reference evidence="2 3" key="1">
    <citation type="journal article" date="2016" name="Nat. Commun.">
        <title>Thousands of microbial genomes shed light on interconnected biogeochemical processes in an aquifer system.</title>
        <authorList>
            <person name="Anantharaman K."/>
            <person name="Brown C.T."/>
            <person name="Hug L.A."/>
            <person name="Sharon I."/>
            <person name="Castelle C.J."/>
            <person name="Probst A.J."/>
            <person name="Thomas B.C."/>
            <person name="Singh A."/>
            <person name="Wilkins M.J."/>
            <person name="Karaoz U."/>
            <person name="Brodie E.L."/>
            <person name="Williams K.H."/>
            <person name="Hubbard S.S."/>
            <person name="Banfield J.F."/>
        </authorList>
    </citation>
    <scope>NUCLEOTIDE SEQUENCE [LARGE SCALE GENOMIC DNA]</scope>
</reference>
<gene>
    <name evidence="2" type="ORF">A2828_03040</name>
</gene>
<dbReference type="EMBL" id="MHSR01000001">
    <property type="protein sequence ID" value="OHA47379.1"/>
    <property type="molecule type" value="Genomic_DNA"/>
</dbReference>
<comment type="caution">
    <text evidence="2">The sequence shown here is derived from an EMBL/GenBank/DDBJ whole genome shotgun (WGS) entry which is preliminary data.</text>
</comment>
<dbReference type="PROSITE" id="PS50819">
    <property type="entry name" value="INTEIN_ENDONUCLEASE"/>
    <property type="match status" value="1"/>
</dbReference>
<protein>
    <recommendedName>
        <fullName evidence="1">DOD-type homing endonuclease domain-containing protein</fullName>
    </recommendedName>
</protein>
<feature type="domain" description="DOD-type homing endonuclease" evidence="1">
    <location>
        <begin position="22"/>
        <end position="174"/>
    </location>
</feature>
<name>A0A1G2PHY9_9BACT</name>
<dbReference type="InterPro" id="IPR004042">
    <property type="entry name" value="Intein_endonuc_central"/>
</dbReference>
<dbReference type="InterPro" id="IPR006142">
    <property type="entry name" value="INTEIN"/>
</dbReference>
<dbReference type="Gene3D" id="3.10.28.10">
    <property type="entry name" value="Homing endonucleases"/>
    <property type="match status" value="1"/>
</dbReference>
<dbReference type="SUPFAM" id="SSF55608">
    <property type="entry name" value="Homing endonucleases"/>
    <property type="match status" value="2"/>
</dbReference>
<dbReference type="AlphaFoldDB" id="A0A1G2PHY9"/>
<dbReference type="GO" id="GO:0004519">
    <property type="term" value="F:endonuclease activity"/>
    <property type="evidence" value="ECO:0007669"/>
    <property type="project" value="InterPro"/>
</dbReference>